<dbReference type="SUPFAM" id="SSF51905">
    <property type="entry name" value="FAD/NAD(P)-binding domain"/>
    <property type="match status" value="1"/>
</dbReference>
<evidence type="ECO:0000256" key="4">
    <source>
        <dbReference type="ARBA" id="ARBA00012173"/>
    </source>
</evidence>
<keyword evidence="12" id="KW-1185">Reference proteome</keyword>
<dbReference type="EC" id="1.4.3.16" evidence="4"/>
<dbReference type="InterPro" id="IPR037099">
    <property type="entry name" value="Fum_R/Succ_DH_flav-like_C_sf"/>
</dbReference>
<dbReference type="eggNOG" id="KOG2403">
    <property type="taxonomic scope" value="Eukaryota"/>
</dbReference>
<keyword evidence="5" id="KW-0285">Flavoprotein</keyword>
<dbReference type="HOGENOM" id="CLU_014312_3_0_1"/>
<dbReference type="SUPFAM" id="SSF46977">
    <property type="entry name" value="Succinate dehydrogenase/fumarate reductase flavoprotein C-terminal domain"/>
    <property type="match status" value="1"/>
</dbReference>
<dbReference type="InterPro" id="IPR027477">
    <property type="entry name" value="Succ_DH/fumarate_Rdtase_cat_sf"/>
</dbReference>
<evidence type="ECO:0000256" key="7">
    <source>
        <dbReference type="ARBA" id="ARBA00022827"/>
    </source>
</evidence>
<keyword evidence="7" id="KW-0274">FAD</keyword>
<gene>
    <name evidence="11" type="ORF">PHATRDRAFT_30807</name>
</gene>
<dbReference type="Gene3D" id="3.50.50.60">
    <property type="entry name" value="FAD/NAD(P)-binding domain"/>
    <property type="match status" value="1"/>
</dbReference>
<evidence type="ECO:0000313" key="12">
    <source>
        <dbReference type="Proteomes" id="UP000000759"/>
    </source>
</evidence>
<comment type="pathway">
    <text evidence="2">Cofactor biosynthesis; NAD(+) biosynthesis; iminoaspartate from L-aspartate (oxidase route): step 1/1.</text>
</comment>
<dbReference type="Gene3D" id="1.20.58.100">
    <property type="entry name" value="Fumarate reductase/succinate dehydrogenase flavoprotein-like, C-terminal domain"/>
    <property type="match status" value="1"/>
</dbReference>
<dbReference type="RefSeq" id="XP_002184839.1">
    <property type="nucleotide sequence ID" value="XM_002184803.1"/>
</dbReference>
<dbReference type="SUPFAM" id="SSF56425">
    <property type="entry name" value="Succinate dehydrogenase/fumarate reductase flavoprotein, catalytic domain"/>
    <property type="match status" value="1"/>
</dbReference>
<accession>B7GCP4</accession>
<reference evidence="12" key="2">
    <citation type="submission" date="2008-08" db="EMBL/GenBank/DDBJ databases">
        <authorList>
            <consortium name="Diatom Consortium"/>
            <person name="Grigoriev I."/>
            <person name="Grimwood J."/>
            <person name="Kuo A."/>
            <person name="Otillar R.P."/>
            <person name="Salamov A."/>
            <person name="Detter J.C."/>
            <person name="Lindquist E."/>
            <person name="Shapiro H."/>
            <person name="Lucas S."/>
            <person name="Glavina del Rio T."/>
            <person name="Pitluck S."/>
            <person name="Rokhsar D."/>
            <person name="Bowler C."/>
        </authorList>
    </citation>
    <scope>GENOME REANNOTATION</scope>
    <source>
        <strain evidence="12">CCAP 1055/1</strain>
    </source>
</reference>
<organism evidence="11 12">
    <name type="scientific">Phaeodactylum tricornutum (strain CCAP 1055/1)</name>
    <dbReference type="NCBI Taxonomy" id="556484"/>
    <lineage>
        <taxon>Eukaryota</taxon>
        <taxon>Sar</taxon>
        <taxon>Stramenopiles</taxon>
        <taxon>Ochrophyta</taxon>
        <taxon>Bacillariophyta</taxon>
        <taxon>Bacillariophyceae</taxon>
        <taxon>Bacillariophycidae</taxon>
        <taxon>Naviculales</taxon>
        <taxon>Phaeodactylaceae</taxon>
        <taxon>Phaeodactylum</taxon>
    </lineage>
</organism>
<comment type="cofactor">
    <cofactor evidence="1">
        <name>FAD</name>
        <dbReference type="ChEBI" id="CHEBI:57692"/>
    </cofactor>
</comment>
<dbReference type="Gene3D" id="3.90.700.10">
    <property type="entry name" value="Succinate dehydrogenase/fumarate reductase flavoprotein, catalytic domain"/>
    <property type="match status" value="1"/>
</dbReference>
<dbReference type="UniPathway" id="UPA00253">
    <property type="reaction ID" value="UER00326"/>
</dbReference>
<dbReference type="AlphaFoldDB" id="B7GCP4"/>
<dbReference type="GO" id="GO:0008734">
    <property type="term" value="F:L-aspartate oxidase activity"/>
    <property type="evidence" value="ECO:0007669"/>
    <property type="project" value="UniProtKB-EC"/>
</dbReference>
<comment type="catalytic activity">
    <reaction evidence="9">
        <text>L-aspartate + O2 = iminosuccinate + H2O2</text>
        <dbReference type="Rhea" id="RHEA:25876"/>
        <dbReference type="ChEBI" id="CHEBI:15379"/>
        <dbReference type="ChEBI" id="CHEBI:16240"/>
        <dbReference type="ChEBI" id="CHEBI:29991"/>
        <dbReference type="ChEBI" id="CHEBI:77875"/>
        <dbReference type="EC" id="1.4.3.16"/>
    </reaction>
</comment>
<dbReference type="OrthoDB" id="71672at2759"/>
<dbReference type="PANTHER" id="PTHR42716:SF2">
    <property type="entry name" value="L-ASPARTATE OXIDASE, CHLOROPLASTIC"/>
    <property type="match status" value="1"/>
</dbReference>
<keyword evidence="8" id="KW-0560">Oxidoreductase</keyword>
<dbReference type="GeneID" id="7198794"/>
<dbReference type="InParanoid" id="B7GCP4"/>
<dbReference type="KEGG" id="pti:PHATRDRAFT_30807"/>
<evidence type="ECO:0000256" key="5">
    <source>
        <dbReference type="ARBA" id="ARBA00022630"/>
    </source>
</evidence>
<evidence type="ECO:0000256" key="8">
    <source>
        <dbReference type="ARBA" id="ARBA00023002"/>
    </source>
</evidence>
<protein>
    <recommendedName>
        <fullName evidence="4">L-aspartate oxidase</fullName>
        <ecNumber evidence="4">1.4.3.16</ecNumber>
    </recommendedName>
</protein>
<evidence type="ECO:0000256" key="9">
    <source>
        <dbReference type="ARBA" id="ARBA00050942"/>
    </source>
</evidence>
<evidence type="ECO:0000256" key="3">
    <source>
        <dbReference type="ARBA" id="ARBA00008562"/>
    </source>
</evidence>
<evidence type="ECO:0000256" key="6">
    <source>
        <dbReference type="ARBA" id="ARBA00022642"/>
    </source>
</evidence>
<dbReference type="InterPro" id="IPR003953">
    <property type="entry name" value="FAD-dep_OxRdtase_2_FAD-bd"/>
</dbReference>
<dbReference type="Proteomes" id="UP000000759">
    <property type="component" value="Chromosome 26"/>
</dbReference>
<evidence type="ECO:0000256" key="1">
    <source>
        <dbReference type="ARBA" id="ARBA00001974"/>
    </source>
</evidence>
<evidence type="ECO:0000259" key="10">
    <source>
        <dbReference type="Pfam" id="PF00890"/>
    </source>
</evidence>
<dbReference type="GO" id="GO:0009435">
    <property type="term" value="P:NAD+ biosynthetic process"/>
    <property type="evidence" value="ECO:0007669"/>
    <property type="project" value="UniProtKB-UniPathway"/>
</dbReference>
<dbReference type="PANTHER" id="PTHR42716">
    <property type="entry name" value="L-ASPARTATE OXIDASE"/>
    <property type="match status" value="1"/>
</dbReference>
<dbReference type="FunFam" id="3.90.700.10:FF:000002">
    <property type="entry name" value="L-aspartate oxidase"/>
    <property type="match status" value="1"/>
</dbReference>
<reference evidence="11 12" key="1">
    <citation type="journal article" date="2008" name="Nature">
        <title>The Phaeodactylum genome reveals the evolutionary history of diatom genomes.</title>
        <authorList>
            <person name="Bowler C."/>
            <person name="Allen A.E."/>
            <person name="Badger J.H."/>
            <person name="Grimwood J."/>
            <person name="Jabbari K."/>
            <person name="Kuo A."/>
            <person name="Maheswari U."/>
            <person name="Martens C."/>
            <person name="Maumus F."/>
            <person name="Otillar R.P."/>
            <person name="Rayko E."/>
            <person name="Salamov A."/>
            <person name="Vandepoele K."/>
            <person name="Beszteri B."/>
            <person name="Gruber A."/>
            <person name="Heijde M."/>
            <person name="Katinka M."/>
            <person name="Mock T."/>
            <person name="Valentin K."/>
            <person name="Verret F."/>
            <person name="Berges J.A."/>
            <person name="Brownlee C."/>
            <person name="Cadoret J.P."/>
            <person name="Chiovitti A."/>
            <person name="Choi C.J."/>
            <person name="Coesel S."/>
            <person name="De Martino A."/>
            <person name="Detter J.C."/>
            <person name="Durkin C."/>
            <person name="Falciatore A."/>
            <person name="Fournet J."/>
            <person name="Haruta M."/>
            <person name="Huysman M.J."/>
            <person name="Jenkins B.D."/>
            <person name="Jiroutova K."/>
            <person name="Jorgensen R.E."/>
            <person name="Joubert Y."/>
            <person name="Kaplan A."/>
            <person name="Kroger N."/>
            <person name="Kroth P.G."/>
            <person name="La Roche J."/>
            <person name="Lindquist E."/>
            <person name="Lommer M."/>
            <person name="Martin-Jezequel V."/>
            <person name="Lopez P.J."/>
            <person name="Lucas S."/>
            <person name="Mangogna M."/>
            <person name="McGinnis K."/>
            <person name="Medlin L.K."/>
            <person name="Montsant A."/>
            <person name="Oudot-Le Secq M.P."/>
            <person name="Napoli C."/>
            <person name="Obornik M."/>
            <person name="Parker M.S."/>
            <person name="Petit J.L."/>
            <person name="Porcel B.M."/>
            <person name="Poulsen N."/>
            <person name="Robison M."/>
            <person name="Rychlewski L."/>
            <person name="Rynearson T.A."/>
            <person name="Schmutz J."/>
            <person name="Shapiro H."/>
            <person name="Siaut M."/>
            <person name="Stanley M."/>
            <person name="Sussman M.R."/>
            <person name="Taylor A.R."/>
            <person name="Vardi A."/>
            <person name="von Dassow P."/>
            <person name="Vyverman W."/>
            <person name="Willis A."/>
            <person name="Wyrwicz L.S."/>
            <person name="Rokhsar D.S."/>
            <person name="Weissenbach J."/>
            <person name="Armbrust E.V."/>
            <person name="Green B.R."/>
            <person name="Van de Peer Y."/>
            <person name="Grigoriev I.V."/>
        </authorList>
    </citation>
    <scope>NUCLEOTIDE SEQUENCE [LARGE SCALE GENOMIC DNA]</scope>
    <source>
        <strain evidence="11 12">CCAP 1055/1</strain>
    </source>
</reference>
<dbReference type="OMA" id="ERCAPHE"/>
<keyword evidence="6" id="KW-0662">Pyridine nucleotide biosynthesis</keyword>
<proteinExistence type="inferred from homology"/>
<sequence length="641" mass="67853">MLSCSRKALPAAAIAASRQQTRTATIITVHNLLYRNTALRRLCANPRAFSTRARSLSSSSAGSSLDKSREDRVLVVGSGVAGSAAALIAAELHNLPVTMLFAGDVPTDCNSYWAQGGIIYRNYDPLAGDSAASLAADIHRAGAGLCDDAAVQKVATQGPSRVRQLLLNDLDNNQRNATSRFANVPFDQTAEGTLSLCLEASHAAPRILHKADHTGAIISQHLAQAVANHPNITLQPNTIVTDLVRDPHGEMCVGVETLQTVGANAIAPVARTELAYRGVVLASGGLAGIYQHSTNPPGFNALGSSVGVAARANVRVQDLEYVQFHPTALYLPDQARFLLTEALRGEGAVLRNADGEAFARRYHDDGELAPRDIVARAVFSEAQNTNDLVYLDITHRDADWVRARFPTIQAHLQNNTSNGSRPLDLATDWLPITPAAHYTCGGVATDLHGRTSLSNLYAAGEAARTGLHGGNRLASTSLLEGLVFGASVADFCGSDEGRELASKAAHRCGPSTESLVRVSQPNSKSSLSDEALAARTLDLLGQVKQTMWDHVGVVRNRTGLKHAVGTLEAIRDEVLTLPLTLRDTAALRDAAFAGHAVAQFAYTNPVSAGAHCVVEAASAVDETGATLDDSDEEDQTAEARF</sequence>
<dbReference type="Pfam" id="PF00890">
    <property type="entry name" value="FAD_binding_2"/>
    <property type="match status" value="1"/>
</dbReference>
<dbReference type="EMBL" id="CM000628">
    <property type="protein sequence ID" value="EEC43575.1"/>
    <property type="molecule type" value="Genomic_DNA"/>
</dbReference>
<name>B7GCP4_PHATC</name>
<evidence type="ECO:0000256" key="2">
    <source>
        <dbReference type="ARBA" id="ARBA00004950"/>
    </source>
</evidence>
<feature type="domain" description="FAD-dependent oxidoreductase 2 FAD-binding" evidence="10">
    <location>
        <begin position="73"/>
        <end position="478"/>
    </location>
</feature>
<dbReference type="InterPro" id="IPR036188">
    <property type="entry name" value="FAD/NAD-bd_sf"/>
</dbReference>
<comment type="similarity">
    <text evidence="3">Belongs to the FAD-dependent oxidoreductase 2 family. NadB subfamily.</text>
</comment>
<dbReference type="InterPro" id="IPR005288">
    <property type="entry name" value="NadB"/>
</dbReference>
<evidence type="ECO:0000313" key="11">
    <source>
        <dbReference type="EMBL" id="EEC43575.1"/>
    </source>
</evidence>
<dbReference type="PRINTS" id="PR00368">
    <property type="entry name" value="FADPNR"/>
</dbReference>
<dbReference type="PaxDb" id="2850-Phatr30807"/>
<dbReference type="STRING" id="556484.B7GCP4"/>